<dbReference type="PROSITE" id="PS52042">
    <property type="entry name" value="GLOBIN_CP_ADGB"/>
    <property type="match status" value="1"/>
</dbReference>
<evidence type="ECO:0000256" key="3">
    <source>
        <dbReference type="SAM" id="MobiDB-lite"/>
    </source>
</evidence>
<name>A0AAV2NGA0_9HYME</name>
<dbReference type="PANTHER" id="PTHR46298">
    <property type="entry name" value="ANDROGLOBIN"/>
    <property type="match status" value="1"/>
</dbReference>
<dbReference type="SUPFAM" id="SSF54001">
    <property type="entry name" value="Cysteine proteinases"/>
    <property type="match status" value="1"/>
</dbReference>
<dbReference type="Proteomes" id="UP001497644">
    <property type="component" value="Chromosome 14"/>
</dbReference>
<organism evidence="6 7">
    <name type="scientific">Lasius platythorax</name>
    <dbReference type="NCBI Taxonomy" id="488582"/>
    <lineage>
        <taxon>Eukaryota</taxon>
        <taxon>Metazoa</taxon>
        <taxon>Ecdysozoa</taxon>
        <taxon>Arthropoda</taxon>
        <taxon>Hexapoda</taxon>
        <taxon>Insecta</taxon>
        <taxon>Pterygota</taxon>
        <taxon>Neoptera</taxon>
        <taxon>Endopterygota</taxon>
        <taxon>Hymenoptera</taxon>
        <taxon>Apocrita</taxon>
        <taxon>Aculeata</taxon>
        <taxon>Formicoidea</taxon>
        <taxon>Formicidae</taxon>
        <taxon>Formicinae</taxon>
        <taxon>Lasius</taxon>
        <taxon>Lasius</taxon>
    </lineage>
</organism>
<feature type="coiled-coil region" evidence="2">
    <location>
        <begin position="1279"/>
        <end position="1310"/>
    </location>
</feature>
<evidence type="ECO:0000259" key="5">
    <source>
        <dbReference type="PROSITE" id="PS52042"/>
    </source>
</evidence>
<comment type="caution">
    <text evidence="1">Lacks conserved residue(s) required for the propagation of feature annotation.</text>
</comment>
<protein>
    <recommendedName>
        <fullName evidence="8">Androglobin</fullName>
    </recommendedName>
</protein>
<evidence type="ECO:0000313" key="6">
    <source>
        <dbReference type="EMBL" id="CAL1678750.1"/>
    </source>
</evidence>
<dbReference type="GO" id="GO:0006508">
    <property type="term" value="P:proteolysis"/>
    <property type="evidence" value="ECO:0007669"/>
    <property type="project" value="InterPro"/>
</dbReference>
<keyword evidence="7" id="KW-1185">Reference proteome</keyword>
<sequence length="1350" mass="156677">MSEKSRNNQSDVANATWPEWKDSDLNNEKWGVPKNGPDGLFLDTECVTMPRSLKPDRWIRAKDLQRLTNPLTMYTTNVEYPDLITNNKHLLHSEFVRWFVSTLKNLQYCGREGLEISGQGSNFIWADGHGPWYGWMHVYSLNKAGKGVQHRPVINPNGKYVVRLHHMGCWRRVLVDDTVPVNKGGRPLLPCTSNNFELWPMLLAKALLKVASLTWTEHREIVDFHPIACLTGWICLTLDVTHLSSQDKWDFLMKYSEHFEWTSQTTRGNTIPGVYKEEGNTASITIAFYLSTCFRIESSTNSVMTDKTRRPGETLRPLAETEKPQPITLFLLLDDTRELGNEAIPGLSPCWDHVIHVVQSRNIPLDPKDVKAPLAKWKLHRWLKWAVSQNVIDPADYFVPIRYLRVIGPLAECNESVVYIYDESDAAGNSIFPNEIEQADKSARRTRSQRAPDSPSTTKEEATEDVSRWIDFNMMAPHVTEVHLFYKLEYLRCSIQVTGDMLKTINGNRKVTKEVEKEKADIYNTSNILKSRNKFLYLFCDSLESKFFLINLCAAPRKKNVPKSHLKDYLILEKYNWFFGSNQSDQTIIISTIGNKSTVVELEAGRQLLRIYRRSEASLSIISSDTDFYLGNRATVQQLMIAESDRIEWTSKIISDSLCEAYRSFGTNNYPVMLKNYYRSYMPDSQRVLLKEDKNFTSLIHQFFIEEQVRLIREIVPDSDLENILRSLRIFFLNPNIRSEYYDLTKTQRTLQDLVTSEAMKIPRIHISDYNKAATIIQSFFRMALVKGYKQLHNPDHALHMQIRKELLRISDLFDSSIASRLLRNVINRHDSLHDLYPCSEDFAHVLNIQEFKGTLENIGHEQWFPIVRLVVNSKPAETVFAAFELLIDLPRVALRVFNNQNGHEVTRIVNHVAPARYEYLSDGYTVFAYGWHEKQRIRELNWAIRIITMKGEPMLYQPGEQQIRPPKLTVDELVGTYVPNIRNCISRWILRATSGSIVSIRLTTSYNLAKVRMKVTDEGNNILADVKGGSKVLLPLMILKHTIKSEDYKIIKKGNQDFNEEFRNAMKEKKLFYIEAFVLDNSWPLTDVEWAVANQAKTKNAGDFKTKMQSGSKVSLRSNQSTTRKDPKQLNDDQALESPYWILQVVTDARDAAEICQDKKREQEITLLKESWWSKDPNRFKRGKELREAFLNAHASKSEPEVSLNQNVEQSKIIEDEDVAFCLSHARQYRTLIPPGFHHLPALNLTKYARRDEVARHSRTKMKNNNEKLQNRYVIDVKVDSQRNYSNYLENLAELINKQLQRYANLFRKREKNFWQRRTLMDAAYESRKIYIDSLISERTKTKEKGRKN</sequence>
<evidence type="ECO:0000313" key="7">
    <source>
        <dbReference type="Proteomes" id="UP001497644"/>
    </source>
</evidence>
<dbReference type="InterPro" id="IPR054094">
    <property type="entry name" value="Androglobin_IV"/>
</dbReference>
<dbReference type="InterPro" id="IPR001300">
    <property type="entry name" value="Peptidase_C2_calpain_cat"/>
</dbReference>
<dbReference type="PANTHER" id="PTHR46298:SF1">
    <property type="entry name" value="ANDROGLOBIN"/>
    <property type="match status" value="1"/>
</dbReference>
<dbReference type="CDD" id="cd22307">
    <property type="entry name" value="Adgb_C_mid-like"/>
    <property type="match status" value="1"/>
</dbReference>
<dbReference type="EMBL" id="OZ034837">
    <property type="protein sequence ID" value="CAL1678750.1"/>
    <property type="molecule type" value="Genomic_DNA"/>
</dbReference>
<dbReference type="GO" id="GO:0004198">
    <property type="term" value="F:calcium-dependent cysteine-type endopeptidase activity"/>
    <property type="evidence" value="ECO:0007669"/>
    <property type="project" value="InterPro"/>
</dbReference>
<evidence type="ECO:0000256" key="2">
    <source>
        <dbReference type="SAM" id="Coils"/>
    </source>
</evidence>
<feature type="region of interest" description="Disordered" evidence="3">
    <location>
        <begin position="1103"/>
        <end position="1131"/>
    </location>
</feature>
<reference evidence="6" key="1">
    <citation type="submission" date="2024-04" db="EMBL/GenBank/DDBJ databases">
        <authorList>
            <consortium name="Molecular Ecology Group"/>
        </authorList>
    </citation>
    <scope>NUCLEOTIDE SEQUENCE</scope>
</reference>
<accession>A0AAV2NGA0</accession>
<dbReference type="InterPro" id="IPR053033">
    <property type="entry name" value="Androglobin-like"/>
</dbReference>
<dbReference type="PROSITE" id="PS50203">
    <property type="entry name" value="CALPAIN_CAT"/>
    <property type="match status" value="1"/>
</dbReference>
<dbReference type="Pfam" id="PF00648">
    <property type="entry name" value="Peptidase_C2"/>
    <property type="match status" value="1"/>
</dbReference>
<gene>
    <name evidence="6" type="ORF">LPLAT_LOCUS4531</name>
</gene>
<dbReference type="Pfam" id="PF22069">
    <property type="entry name" value="Androglobin_IV"/>
    <property type="match status" value="1"/>
</dbReference>
<feature type="region of interest" description="Disordered" evidence="3">
    <location>
        <begin position="1"/>
        <end position="22"/>
    </location>
</feature>
<dbReference type="Pfam" id="PF22068">
    <property type="entry name" value="Androglobin_II"/>
    <property type="match status" value="1"/>
</dbReference>
<keyword evidence="2" id="KW-0175">Coiled coil</keyword>
<proteinExistence type="predicted"/>
<dbReference type="InterPro" id="IPR057249">
    <property type="entry name" value="Globin_CP_ADGB"/>
</dbReference>
<feature type="domain" description="Globin" evidence="5">
    <location>
        <begin position="621"/>
        <end position="833"/>
    </location>
</feature>
<feature type="compositionally biased region" description="Polar residues" evidence="3">
    <location>
        <begin position="1108"/>
        <end position="1123"/>
    </location>
</feature>
<evidence type="ECO:0000256" key="1">
    <source>
        <dbReference type="PROSITE-ProRule" id="PRU00239"/>
    </source>
</evidence>
<feature type="region of interest" description="Disordered" evidence="3">
    <location>
        <begin position="439"/>
        <end position="462"/>
    </location>
</feature>
<feature type="domain" description="Calpain catalytic" evidence="4">
    <location>
        <begin position="155"/>
        <end position="311"/>
    </location>
</feature>
<evidence type="ECO:0000259" key="4">
    <source>
        <dbReference type="PROSITE" id="PS50203"/>
    </source>
</evidence>
<evidence type="ECO:0008006" key="8">
    <source>
        <dbReference type="Google" id="ProtNLM"/>
    </source>
</evidence>
<dbReference type="InterPro" id="IPR054093">
    <property type="entry name" value="Androglobin_II"/>
</dbReference>
<dbReference type="InterPro" id="IPR038765">
    <property type="entry name" value="Papain-like_cys_pep_sf"/>
</dbReference>